<reference evidence="5" key="1">
    <citation type="journal article" date="2023" name="Genome Biol. Evol.">
        <title>First Whole Genome Sequence and Flow Cytometry Genome Size Data for the Lichen-Forming Fungus Ramalina farinacea (Ascomycota).</title>
        <authorList>
            <person name="Llewellyn T."/>
            <person name="Mian S."/>
            <person name="Hill R."/>
            <person name="Leitch I.J."/>
            <person name="Gaya E."/>
        </authorList>
    </citation>
    <scope>NUCLEOTIDE SEQUENCE</scope>
    <source>
        <strain evidence="5">LIQ254RAFAR</strain>
    </source>
</reference>
<feature type="domain" description="K Homology" evidence="4">
    <location>
        <begin position="190"/>
        <end position="260"/>
    </location>
</feature>
<feature type="domain" description="K Homology" evidence="4">
    <location>
        <begin position="86"/>
        <end position="157"/>
    </location>
</feature>
<dbReference type="PANTHER" id="PTHR10288">
    <property type="entry name" value="KH DOMAIN CONTAINING RNA BINDING PROTEIN"/>
    <property type="match status" value="1"/>
</dbReference>
<dbReference type="CDD" id="cd00105">
    <property type="entry name" value="KH-I"/>
    <property type="match status" value="2"/>
</dbReference>
<keyword evidence="6" id="KW-1185">Reference proteome</keyword>
<protein>
    <recommendedName>
        <fullName evidence="4">K Homology domain-containing protein</fullName>
    </recommendedName>
</protein>
<dbReference type="Proteomes" id="UP001161017">
    <property type="component" value="Unassembled WGS sequence"/>
</dbReference>
<keyword evidence="2" id="KW-0694">RNA-binding</keyword>
<gene>
    <name evidence="5" type="ORF">OHK93_004542</name>
</gene>
<evidence type="ECO:0000256" key="2">
    <source>
        <dbReference type="PROSITE-ProRule" id="PRU00117"/>
    </source>
</evidence>
<accession>A0AA43QUD6</accession>
<evidence type="ECO:0000313" key="5">
    <source>
        <dbReference type="EMBL" id="MDI1492760.1"/>
    </source>
</evidence>
<keyword evidence="1" id="KW-0677">Repeat</keyword>
<dbReference type="PROSITE" id="PS50084">
    <property type="entry name" value="KH_TYPE_1"/>
    <property type="match status" value="2"/>
</dbReference>
<evidence type="ECO:0000256" key="1">
    <source>
        <dbReference type="ARBA" id="ARBA00022737"/>
    </source>
</evidence>
<evidence type="ECO:0000313" key="6">
    <source>
        <dbReference type="Proteomes" id="UP001161017"/>
    </source>
</evidence>
<proteinExistence type="predicted"/>
<dbReference type="Pfam" id="PF00013">
    <property type="entry name" value="KH_1"/>
    <property type="match status" value="2"/>
</dbReference>
<evidence type="ECO:0000259" key="4">
    <source>
        <dbReference type="SMART" id="SM00322"/>
    </source>
</evidence>
<dbReference type="InterPro" id="IPR004088">
    <property type="entry name" value="KH_dom_type_1"/>
</dbReference>
<feature type="region of interest" description="Disordered" evidence="3">
    <location>
        <begin position="330"/>
        <end position="349"/>
    </location>
</feature>
<dbReference type="Gene3D" id="3.30.1370.10">
    <property type="entry name" value="K Homology domain, type 1"/>
    <property type="match status" value="3"/>
</dbReference>
<dbReference type="InterPro" id="IPR036612">
    <property type="entry name" value="KH_dom_type_1_sf"/>
</dbReference>
<name>A0AA43QUD6_9LECA</name>
<dbReference type="SMART" id="SM00322">
    <property type="entry name" value="KH"/>
    <property type="match status" value="2"/>
</dbReference>
<comment type="caution">
    <text evidence="5">The sequence shown here is derived from an EMBL/GenBank/DDBJ whole genome shotgun (WGS) entry which is preliminary data.</text>
</comment>
<dbReference type="InterPro" id="IPR004087">
    <property type="entry name" value="KH_dom"/>
</dbReference>
<dbReference type="AlphaFoldDB" id="A0AA43QUD6"/>
<feature type="region of interest" description="Disordered" evidence="3">
    <location>
        <begin position="266"/>
        <end position="305"/>
    </location>
</feature>
<dbReference type="EMBL" id="JAPUFD010000021">
    <property type="protein sequence ID" value="MDI1492760.1"/>
    <property type="molecule type" value="Genomic_DNA"/>
</dbReference>
<sequence>MRRLEADSRTRIQFAPAAEQSGKLRRCTITGSRAAIEVAIASIDRTIEEHDKGQKVGSGRAPPPPGRNMSLEPSSGAAQKAGSRKEETTTIINVPSKTVGLVIGKGGESIKNLQDRSLCHINVMPEEATKNGMRPLHLIGTLQQAAAAQEMIMEIVNNDAKNLPGHGSSGRDSVNAMSLGVRGGGGGGQDKFTDSIVVPSEAVGMIIGKGGETVRDMQDITNCKINVSQPTGRDVEREIELIGSRAAIQHAKDAINEKVRAVQLKNRANERPQGGHSPIGGWDRDPPRDAIQSQPQPYPYEVADPPGGHDVYAAYGGYQNYVALWYASTQGKQGEQTASPAPGSRPSAY</sequence>
<feature type="region of interest" description="Disordered" evidence="3">
    <location>
        <begin position="47"/>
        <end position="87"/>
    </location>
</feature>
<dbReference type="SUPFAM" id="SSF54791">
    <property type="entry name" value="Eukaryotic type KH-domain (KH-domain type I)"/>
    <property type="match status" value="2"/>
</dbReference>
<evidence type="ECO:0000256" key="3">
    <source>
        <dbReference type="SAM" id="MobiDB-lite"/>
    </source>
</evidence>
<dbReference type="GO" id="GO:0003723">
    <property type="term" value="F:RNA binding"/>
    <property type="evidence" value="ECO:0007669"/>
    <property type="project" value="UniProtKB-UniRule"/>
</dbReference>
<feature type="compositionally biased region" description="Polar residues" evidence="3">
    <location>
        <begin position="330"/>
        <end position="339"/>
    </location>
</feature>
<organism evidence="5 6">
    <name type="scientific">Ramalina farinacea</name>
    <dbReference type="NCBI Taxonomy" id="258253"/>
    <lineage>
        <taxon>Eukaryota</taxon>
        <taxon>Fungi</taxon>
        <taxon>Dikarya</taxon>
        <taxon>Ascomycota</taxon>
        <taxon>Pezizomycotina</taxon>
        <taxon>Lecanoromycetes</taxon>
        <taxon>OSLEUM clade</taxon>
        <taxon>Lecanoromycetidae</taxon>
        <taxon>Lecanorales</taxon>
        <taxon>Lecanorineae</taxon>
        <taxon>Ramalinaceae</taxon>
        <taxon>Ramalina</taxon>
    </lineage>
</organism>